<evidence type="ECO:0000256" key="2">
    <source>
        <dbReference type="ARBA" id="ARBA00023125"/>
    </source>
</evidence>
<evidence type="ECO:0000259" key="5">
    <source>
        <dbReference type="PROSITE" id="PS50977"/>
    </source>
</evidence>
<dbReference type="SUPFAM" id="SSF46689">
    <property type="entry name" value="Homeodomain-like"/>
    <property type="match status" value="1"/>
</dbReference>
<dbReference type="PROSITE" id="PS50977">
    <property type="entry name" value="HTH_TETR_2"/>
    <property type="match status" value="1"/>
</dbReference>
<proteinExistence type="predicted"/>
<dbReference type="Pfam" id="PF00440">
    <property type="entry name" value="TetR_N"/>
    <property type="match status" value="1"/>
</dbReference>
<protein>
    <submittedName>
        <fullName evidence="6">TetR/AcrR family transcriptional regulator</fullName>
    </submittedName>
</protein>
<dbReference type="PANTHER" id="PTHR30055">
    <property type="entry name" value="HTH-TYPE TRANSCRIPTIONAL REGULATOR RUTR"/>
    <property type="match status" value="1"/>
</dbReference>
<keyword evidence="3" id="KW-0804">Transcription</keyword>
<dbReference type="Proteomes" id="UP000321933">
    <property type="component" value="Unassembled WGS sequence"/>
</dbReference>
<dbReference type="EMBL" id="VRYZ01000002">
    <property type="protein sequence ID" value="TXS93128.1"/>
    <property type="molecule type" value="Genomic_DNA"/>
</dbReference>
<keyword evidence="7" id="KW-1185">Reference proteome</keyword>
<keyword evidence="1" id="KW-0805">Transcription regulation</keyword>
<reference evidence="6 7" key="1">
    <citation type="submission" date="2019-08" db="EMBL/GenBank/DDBJ databases">
        <title>Parahaliea maris sp. nov., isolated from the surface seawater.</title>
        <authorList>
            <person name="Liu Y."/>
        </authorList>
    </citation>
    <scope>NUCLEOTIDE SEQUENCE [LARGE SCALE GENOMIC DNA]</scope>
    <source>
        <strain evidence="6 7">S2-26</strain>
    </source>
</reference>
<organism evidence="6 7">
    <name type="scientific">Parahaliea aestuarii</name>
    <dbReference type="NCBI Taxonomy" id="1852021"/>
    <lineage>
        <taxon>Bacteria</taxon>
        <taxon>Pseudomonadati</taxon>
        <taxon>Pseudomonadota</taxon>
        <taxon>Gammaproteobacteria</taxon>
        <taxon>Cellvibrionales</taxon>
        <taxon>Halieaceae</taxon>
        <taxon>Parahaliea</taxon>
    </lineage>
</organism>
<accession>A0A5C8ZXE4</accession>
<dbReference type="OrthoDB" id="5293556at2"/>
<dbReference type="Pfam" id="PF13305">
    <property type="entry name" value="TetR_C_33"/>
    <property type="match status" value="1"/>
</dbReference>
<gene>
    <name evidence="6" type="ORF">FVW59_04510</name>
</gene>
<feature type="DNA-binding region" description="H-T-H motif" evidence="4">
    <location>
        <begin position="54"/>
        <end position="73"/>
    </location>
</feature>
<dbReference type="Gene3D" id="1.10.357.10">
    <property type="entry name" value="Tetracycline Repressor, domain 2"/>
    <property type="match status" value="1"/>
</dbReference>
<feature type="domain" description="HTH tetR-type" evidence="5">
    <location>
        <begin position="31"/>
        <end position="91"/>
    </location>
</feature>
<dbReference type="InterPro" id="IPR009057">
    <property type="entry name" value="Homeodomain-like_sf"/>
</dbReference>
<dbReference type="PRINTS" id="PR00455">
    <property type="entry name" value="HTHTETR"/>
</dbReference>
<evidence type="ECO:0000256" key="1">
    <source>
        <dbReference type="ARBA" id="ARBA00023015"/>
    </source>
</evidence>
<evidence type="ECO:0000256" key="4">
    <source>
        <dbReference type="PROSITE-ProRule" id="PRU00335"/>
    </source>
</evidence>
<dbReference type="InterPro" id="IPR025996">
    <property type="entry name" value="MT1864/Rv1816-like_C"/>
</dbReference>
<dbReference type="GO" id="GO:0000976">
    <property type="term" value="F:transcription cis-regulatory region binding"/>
    <property type="evidence" value="ECO:0007669"/>
    <property type="project" value="TreeGrafter"/>
</dbReference>
<evidence type="ECO:0000313" key="7">
    <source>
        <dbReference type="Proteomes" id="UP000321933"/>
    </source>
</evidence>
<comment type="caution">
    <text evidence="6">The sequence shown here is derived from an EMBL/GenBank/DDBJ whole genome shotgun (WGS) entry which is preliminary data.</text>
</comment>
<dbReference type="AlphaFoldDB" id="A0A5C8ZXE4"/>
<dbReference type="GO" id="GO:0003700">
    <property type="term" value="F:DNA-binding transcription factor activity"/>
    <property type="evidence" value="ECO:0007669"/>
    <property type="project" value="TreeGrafter"/>
</dbReference>
<keyword evidence="2 4" id="KW-0238">DNA-binding</keyword>
<sequence length="229" mass="25502">MPAAWDTLVTLHSGIRLVASSTADSAPYHHGDLYKSLIVAAAELIEEDGLMGFSMVAAARRLGVSSAAPYRHFRDRSDLLNAVTDLAFYALNTEVEAAAALYEPGTEDCLVALGMTYLDFLQRHQPFYELMWGSLEAELTTPECFARRVRGLHSFIAALADWCRIHHIQHRSPEDIALAFWSMAHGLSLLQNHRAFTEVRRENRIEDMLRTNALIYLRGVLAEAGETGA</sequence>
<evidence type="ECO:0000256" key="3">
    <source>
        <dbReference type="ARBA" id="ARBA00023163"/>
    </source>
</evidence>
<evidence type="ECO:0000313" key="6">
    <source>
        <dbReference type="EMBL" id="TXS93128.1"/>
    </source>
</evidence>
<dbReference type="InterPro" id="IPR050109">
    <property type="entry name" value="HTH-type_TetR-like_transc_reg"/>
</dbReference>
<dbReference type="PANTHER" id="PTHR30055:SF220">
    <property type="entry name" value="TETR-FAMILY REGULATORY PROTEIN"/>
    <property type="match status" value="1"/>
</dbReference>
<dbReference type="InterPro" id="IPR001647">
    <property type="entry name" value="HTH_TetR"/>
</dbReference>
<dbReference type="InterPro" id="IPR036271">
    <property type="entry name" value="Tet_transcr_reg_TetR-rel_C_sf"/>
</dbReference>
<name>A0A5C8ZXE4_9GAMM</name>
<dbReference type="SUPFAM" id="SSF48498">
    <property type="entry name" value="Tetracyclin repressor-like, C-terminal domain"/>
    <property type="match status" value="1"/>
</dbReference>